<keyword evidence="4" id="KW-1185">Reference proteome</keyword>
<dbReference type="InterPro" id="IPR011112">
    <property type="entry name" value="Rho-like_N"/>
</dbReference>
<dbReference type="Pfam" id="PF06150">
    <property type="entry name" value="ChaB"/>
    <property type="match status" value="1"/>
</dbReference>
<evidence type="ECO:0000256" key="1">
    <source>
        <dbReference type="SAM" id="MobiDB-lite"/>
    </source>
</evidence>
<evidence type="ECO:0000259" key="2">
    <source>
        <dbReference type="Pfam" id="PF07498"/>
    </source>
</evidence>
<dbReference type="EMBL" id="BAAAON010000001">
    <property type="protein sequence ID" value="GAA2173005.1"/>
    <property type="molecule type" value="Genomic_DNA"/>
</dbReference>
<dbReference type="Gene3D" id="1.10.720.10">
    <property type="match status" value="1"/>
</dbReference>
<organism evidence="3 4">
    <name type="scientific">Arthrobacter parietis</name>
    <dbReference type="NCBI Taxonomy" id="271434"/>
    <lineage>
        <taxon>Bacteria</taxon>
        <taxon>Bacillati</taxon>
        <taxon>Actinomycetota</taxon>
        <taxon>Actinomycetes</taxon>
        <taxon>Micrococcales</taxon>
        <taxon>Micrococcaceae</taxon>
        <taxon>Arthrobacter</taxon>
    </lineage>
</organism>
<dbReference type="SUPFAM" id="SSF140376">
    <property type="entry name" value="ChaB-like"/>
    <property type="match status" value="1"/>
</dbReference>
<dbReference type="RefSeq" id="WP_346027378.1">
    <property type="nucleotide sequence ID" value="NZ_BAAAON010000001.1"/>
</dbReference>
<protein>
    <submittedName>
        <fullName evidence="3">ChaB family protein</fullName>
    </submittedName>
</protein>
<sequence>MPKVTKSGKVKTNELPSTLQRSDKLAQETYARTLDSAEEQYGDGERAHRTAYSALKHTHEKVGDHWEQKDAKGPSDEQAEGGRGTAKETAGGVNANATKEHLYEVAKKLEIPKRSTMTKNELVDAIQKANERETRKARN</sequence>
<gene>
    <name evidence="3" type="ORF">GCM10009784_05670</name>
</gene>
<evidence type="ECO:0000313" key="3">
    <source>
        <dbReference type="EMBL" id="GAA2173005.1"/>
    </source>
</evidence>
<feature type="region of interest" description="Disordered" evidence="1">
    <location>
        <begin position="112"/>
        <end position="139"/>
    </location>
</feature>
<feature type="domain" description="Rho termination factor-like N-terminal" evidence="2">
    <location>
        <begin position="102"/>
        <end position="130"/>
    </location>
</feature>
<feature type="region of interest" description="Disordered" evidence="1">
    <location>
        <begin position="1"/>
        <end position="99"/>
    </location>
</feature>
<feature type="compositionally biased region" description="Basic and acidic residues" evidence="1">
    <location>
        <begin position="129"/>
        <end position="139"/>
    </location>
</feature>
<dbReference type="Pfam" id="PF07498">
    <property type="entry name" value="Rho_N"/>
    <property type="match status" value="1"/>
</dbReference>
<dbReference type="InterPro" id="IPR037205">
    <property type="entry name" value="ChaB_sf"/>
</dbReference>
<comment type="caution">
    <text evidence="3">The sequence shown here is derived from an EMBL/GenBank/DDBJ whole genome shotgun (WGS) entry which is preliminary data.</text>
</comment>
<dbReference type="Proteomes" id="UP001500974">
    <property type="component" value="Unassembled WGS sequence"/>
</dbReference>
<feature type="compositionally biased region" description="Basic and acidic residues" evidence="1">
    <location>
        <begin position="60"/>
        <end position="75"/>
    </location>
</feature>
<dbReference type="InterPro" id="IPR009317">
    <property type="entry name" value="ChaB"/>
</dbReference>
<dbReference type="Gene3D" id="1.10.1740.70">
    <property type="entry name" value="ChaB"/>
    <property type="match status" value="1"/>
</dbReference>
<evidence type="ECO:0000313" key="4">
    <source>
        <dbReference type="Proteomes" id="UP001500974"/>
    </source>
</evidence>
<name>A0ABP5MEG0_9MICC</name>
<proteinExistence type="predicted"/>
<accession>A0ABP5MEG0</accession>
<reference evidence="4" key="1">
    <citation type="journal article" date="2019" name="Int. J. Syst. Evol. Microbiol.">
        <title>The Global Catalogue of Microorganisms (GCM) 10K type strain sequencing project: providing services to taxonomists for standard genome sequencing and annotation.</title>
        <authorList>
            <consortium name="The Broad Institute Genomics Platform"/>
            <consortium name="The Broad Institute Genome Sequencing Center for Infectious Disease"/>
            <person name="Wu L."/>
            <person name="Ma J."/>
        </authorList>
    </citation>
    <scope>NUCLEOTIDE SEQUENCE [LARGE SCALE GENOMIC DNA]</scope>
    <source>
        <strain evidence="4">JCM 14917</strain>
    </source>
</reference>